<keyword evidence="7" id="KW-1185">Reference proteome</keyword>
<dbReference type="InterPro" id="IPR006095">
    <property type="entry name" value="Glu/Leu/Phe/Val/Trp_DH"/>
</dbReference>
<evidence type="ECO:0000313" key="6">
    <source>
        <dbReference type="EMBL" id="GCE40058.1"/>
    </source>
</evidence>
<accession>A0A402C902</accession>
<evidence type="ECO:0000313" key="7">
    <source>
        <dbReference type="Proteomes" id="UP000287519"/>
    </source>
</evidence>
<evidence type="ECO:0000256" key="3">
    <source>
        <dbReference type="ARBA" id="ARBA00023027"/>
    </source>
</evidence>
<reference evidence="6 7" key="1">
    <citation type="submission" date="2018-11" db="EMBL/GenBank/DDBJ databases">
        <title>Microbial catabolism of amino acid.</title>
        <authorList>
            <person name="Hibi M."/>
            <person name="Ogawa J."/>
        </authorList>
    </citation>
    <scope>NUCLEOTIDE SEQUENCE [LARGE SCALE GENOMIC DNA]</scope>
    <source>
        <strain evidence="6 7">C31-06</strain>
    </source>
</reference>
<sequence length="444" mass="49072">MDQSIFAPLKAAGLTSLKLQYDWRTDRHRLYAAKEWDADLDFAQYNRSFHVESLLTSDAVYLGHEQVLALYAEHGLADYLNEILELLRGGKHFGIEVYYHQGRDIRFMCHQHSRRQGLMNKRHATLAGGIRRHPLEERELDVIIDGLNLGRAMSFKNIAADLDFGGCKTTVQMDPLNLDDLEALGFLSFALDHCRTMTGPDMNFPTAMSDVINAHFSKSFTSGPASPLGETGKPTAYGTYLALKEAVRFAEGTDSLSGKTVAVMGLGAVGWSMAEYLLDGGARVVVSDIDTARAADFLATHPGRAVESVPVGAIMDIEADVFCPCAIGGILDEDTIRRIQFRYVFGPANNQLKATTQDEEIRLADLLAERGILFQTEWWHNTAGVMCGAEEYLHGADANTADLMAKVERIVPAKTRANLTQAKELGITPTENAYRTCVDTIYQR</sequence>
<dbReference type="InterPro" id="IPR006096">
    <property type="entry name" value="Glu/Leu/Phe/Val/Trp_DH_C"/>
</dbReference>
<dbReference type="PANTHER" id="PTHR42722:SF1">
    <property type="entry name" value="VALINE DEHYDROGENASE"/>
    <property type="match status" value="1"/>
</dbReference>
<dbReference type="RefSeq" id="WP_225858122.1">
    <property type="nucleotide sequence ID" value="NZ_BHYM01000034.1"/>
</dbReference>
<dbReference type="SUPFAM" id="SSF51735">
    <property type="entry name" value="NAD(P)-binding Rossmann-fold domains"/>
    <property type="match status" value="1"/>
</dbReference>
<comment type="similarity">
    <text evidence="1 4">Belongs to the Glu/Leu/Phe/Val dehydrogenases family.</text>
</comment>
<gene>
    <name evidence="6" type="ORF">Rhow_003701</name>
</gene>
<dbReference type="AlphaFoldDB" id="A0A402C902"/>
<protein>
    <submittedName>
        <fullName evidence="6">Leucine dehydrogenase</fullName>
    </submittedName>
</protein>
<name>A0A402C902_RHOWR</name>
<dbReference type="GO" id="GO:0006520">
    <property type="term" value="P:amino acid metabolic process"/>
    <property type="evidence" value="ECO:0007669"/>
    <property type="project" value="InterPro"/>
</dbReference>
<evidence type="ECO:0000256" key="4">
    <source>
        <dbReference type="RuleBase" id="RU004417"/>
    </source>
</evidence>
<dbReference type="PRINTS" id="PR00082">
    <property type="entry name" value="GLFDHDRGNASE"/>
</dbReference>
<dbReference type="InterPro" id="IPR006097">
    <property type="entry name" value="Glu/Leu/Phe/Val/Trp_DH_dimer"/>
</dbReference>
<keyword evidence="3" id="KW-0520">NAD</keyword>
<feature type="domain" description="Glutamate/phenylalanine/leucine/valine/L-tryptophan dehydrogenase C-terminal" evidence="5">
    <location>
        <begin position="232"/>
        <end position="444"/>
    </location>
</feature>
<proteinExistence type="inferred from homology"/>
<organism evidence="6 7">
    <name type="scientific">Rhodococcus wratislaviensis</name>
    <name type="common">Tsukamurella wratislaviensis</name>
    <dbReference type="NCBI Taxonomy" id="44752"/>
    <lineage>
        <taxon>Bacteria</taxon>
        <taxon>Bacillati</taxon>
        <taxon>Actinomycetota</taxon>
        <taxon>Actinomycetes</taxon>
        <taxon>Mycobacteriales</taxon>
        <taxon>Nocardiaceae</taxon>
        <taxon>Rhodococcus</taxon>
    </lineage>
</organism>
<evidence type="ECO:0000256" key="2">
    <source>
        <dbReference type="ARBA" id="ARBA00023002"/>
    </source>
</evidence>
<dbReference type="InterPro" id="IPR016211">
    <property type="entry name" value="Glu/Phe/Leu/Val/Trp_DH_bac/arc"/>
</dbReference>
<dbReference type="CDD" id="cd01075">
    <property type="entry name" value="NAD_bind_Leu_Phe_Val_DH"/>
    <property type="match status" value="1"/>
</dbReference>
<dbReference type="Gene3D" id="3.40.50.10860">
    <property type="entry name" value="Leucine Dehydrogenase, chain A, domain 1"/>
    <property type="match status" value="1"/>
</dbReference>
<dbReference type="SUPFAM" id="SSF53223">
    <property type="entry name" value="Aminoacid dehydrogenase-like, N-terminal domain"/>
    <property type="match status" value="1"/>
</dbReference>
<evidence type="ECO:0000259" key="5">
    <source>
        <dbReference type="SMART" id="SM00839"/>
    </source>
</evidence>
<dbReference type="EMBL" id="BHYM01000034">
    <property type="protein sequence ID" value="GCE40058.1"/>
    <property type="molecule type" value="Genomic_DNA"/>
</dbReference>
<dbReference type="InterPro" id="IPR036291">
    <property type="entry name" value="NAD(P)-bd_dom_sf"/>
</dbReference>
<dbReference type="Pfam" id="PF02812">
    <property type="entry name" value="ELFV_dehydrog_N"/>
    <property type="match status" value="1"/>
</dbReference>
<dbReference type="Pfam" id="PF00208">
    <property type="entry name" value="ELFV_dehydrog"/>
    <property type="match status" value="2"/>
</dbReference>
<dbReference type="SMART" id="SM00839">
    <property type="entry name" value="ELFV_dehydrog"/>
    <property type="match status" value="1"/>
</dbReference>
<dbReference type="Proteomes" id="UP000287519">
    <property type="component" value="Unassembled WGS sequence"/>
</dbReference>
<dbReference type="Gene3D" id="3.40.50.720">
    <property type="entry name" value="NAD(P)-binding Rossmann-like Domain"/>
    <property type="match status" value="1"/>
</dbReference>
<evidence type="ECO:0000256" key="1">
    <source>
        <dbReference type="ARBA" id="ARBA00006382"/>
    </source>
</evidence>
<dbReference type="GO" id="GO:0016639">
    <property type="term" value="F:oxidoreductase activity, acting on the CH-NH2 group of donors, NAD or NADP as acceptor"/>
    <property type="evidence" value="ECO:0007669"/>
    <property type="project" value="InterPro"/>
</dbReference>
<dbReference type="InterPro" id="IPR046346">
    <property type="entry name" value="Aminoacid_DH-like_N_sf"/>
</dbReference>
<comment type="caution">
    <text evidence="6">The sequence shown here is derived from an EMBL/GenBank/DDBJ whole genome shotgun (WGS) entry which is preliminary data.</text>
</comment>
<keyword evidence="2 4" id="KW-0560">Oxidoreductase</keyword>
<dbReference type="PANTHER" id="PTHR42722">
    <property type="entry name" value="LEUCINE DEHYDROGENASE"/>
    <property type="match status" value="1"/>
</dbReference>